<accession>A0AAV0QJJ9</accession>
<name>A0AAV0QJJ9_9ROSI</name>
<dbReference type="AlphaFoldDB" id="A0AAV0QJJ9"/>
<evidence type="ECO:0000313" key="2">
    <source>
        <dbReference type="Proteomes" id="UP001154282"/>
    </source>
</evidence>
<dbReference type="EMBL" id="CAMGYJ010000009">
    <property type="protein sequence ID" value="CAI0545216.1"/>
    <property type="molecule type" value="Genomic_DNA"/>
</dbReference>
<dbReference type="Proteomes" id="UP001154282">
    <property type="component" value="Unassembled WGS sequence"/>
</dbReference>
<proteinExistence type="predicted"/>
<keyword evidence="2" id="KW-1185">Reference proteome</keyword>
<gene>
    <name evidence="1" type="ORF">LITE_LOCUS43481</name>
</gene>
<reference evidence="1" key="1">
    <citation type="submission" date="2022-08" db="EMBL/GenBank/DDBJ databases">
        <authorList>
            <person name="Gutierrez-Valencia J."/>
        </authorList>
    </citation>
    <scope>NUCLEOTIDE SEQUENCE</scope>
</reference>
<evidence type="ECO:0000313" key="1">
    <source>
        <dbReference type="EMBL" id="CAI0545216.1"/>
    </source>
</evidence>
<comment type="caution">
    <text evidence="1">The sequence shown here is derived from an EMBL/GenBank/DDBJ whole genome shotgun (WGS) entry which is preliminary data.</text>
</comment>
<organism evidence="1 2">
    <name type="scientific">Linum tenue</name>
    <dbReference type="NCBI Taxonomy" id="586396"/>
    <lineage>
        <taxon>Eukaryota</taxon>
        <taxon>Viridiplantae</taxon>
        <taxon>Streptophyta</taxon>
        <taxon>Embryophyta</taxon>
        <taxon>Tracheophyta</taxon>
        <taxon>Spermatophyta</taxon>
        <taxon>Magnoliopsida</taxon>
        <taxon>eudicotyledons</taxon>
        <taxon>Gunneridae</taxon>
        <taxon>Pentapetalae</taxon>
        <taxon>rosids</taxon>
        <taxon>fabids</taxon>
        <taxon>Malpighiales</taxon>
        <taxon>Linaceae</taxon>
        <taxon>Linum</taxon>
    </lineage>
</organism>
<protein>
    <submittedName>
        <fullName evidence="1">Uncharacterized protein</fullName>
    </submittedName>
</protein>
<sequence>MPGCFCIQSGSLYHYESGADGGDTWPQTRLAAWPPESPDADRL</sequence>